<dbReference type="InterPro" id="IPR037278">
    <property type="entry name" value="ARFGAP/RecO"/>
</dbReference>
<dbReference type="GO" id="GO:0005096">
    <property type="term" value="F:GTPase activator activity"/>
    <property type="evidence" value="ECO:0007669"/>
    <property type="project" value="UniProtKB-KW"/>
</dbReference>
<keyword evidence="8" id="KW-1185">Reference proteome</keyword>
<evidence type="ECO:0000259" key="6">
    <source>
        <dbReference type="PROSITE" id="PS50115"/>
    </source>
</evidence>
<proteinExistence type="predicted"/>
<accession>A0A1E7FN45</accession>
<evidence type="ECO:0000256" key="2">
    <source>
        <dbReference type="ARBA" id="ARBA00022723"/>
    </source>
</evidence>
<evidence type="ECO:0000256" key="3">
    <source>
        <dbReference type="ARBA" id="ARBA00022771"/>
    </source>
</evidence>
<reference evidence="7 8" key="1">
    <citation type="submission" date="2016-09" db="EMBL/GenBank/DDBJ databases">
        <title>Extensive genetic diversity and differential bi-allelic expression allows diatom success in the polar Southern Ocean.</title>
        <authorList>
            <consortium name="DOE Joint Genome Institute"/>
            <person name="Mock T."/>
            <person name="Otillar R.P."/>
            <person name="Strauss J."/>
            <person name="Dupont C."/>
            <person name="Frickenhaus S."/>
            <person name="Maumus F."/>
            <person name="Mcmullan M."/>
            <person name="Sanges R."/>
            <person name="Schmutz J."/>
            <person name="Toseland A."/>
            <person name="Valas R."/>
            <person name="Veluchamy A."/>
            <person name="Ward B.J."/>
            <person name="Allen A."/>
            <person name="Barry K."/>
            <person name="Falciatore A."/>
            <person name="Ferrante M."/>
            <person name="Fortunato A.E."/>
            <person name="Gloeckner G."/>
            <person name="Gruber A."/>
            <person name="Hipkin R."/>
            <person name="Janech M."/>
            <person name="Kroth P."/>
            <person name="Leese F."/>
            <person name="Lindquist E."/>
            <person name="Lyon B.R."/>
            <person name="Martin J."/>
            <person name="Mayer C."/>
            <person name="Parker M."/>
            <person name="Quesneville H."/>
            <person name="Raymond J."/>
            <person name="Uhlig C."/>
            <person name="Valentin K.U."/>
            <person name="Worden A.Z."/>
            <person name="Armbrust E.V."/>
            <person name="Bowler C."/>
            <person name="Green B."/>
            <person name="Moulton V."/>
            <person name="Van Oosterhout C."/>
            <person name="Grigoriev I."/>
        </authorList>
    </citation>
    <scope>NUCLEOTIDE SEQUENCE [LARGE SCALE GENOMIC DNA]</scope>
    <source>
        <strain evidence="7 8">CCMP1102</strain>
    </source>
</reference>
<evidence type="ECO:0000256" key="1">
    <source>
        <dbReference type="ARBA" id="ARBA00022468"/>
    </source>
</evidence>
<dbReference type="Pfam" id="PF01412">
    <property type="entry name" value="ArfGap"/>
    <property type="match status" value="1"/>
</dbReference>
<gene>
    <name evidence="7" type="ORF">FRACYDRAFT_165430</name>
</gene>
<dbReference type="SUPFAM" id="SSF57863">
    <property type="entry name" value="ArfGap/RecO-like zinc finger"/>
    <property type="match status" value="1"/>
</dbReference>
<protein>
    <submittedName>
        <fullName evidence="7">Arf GTPase activating protein</fullName>
    </submittedName>
</protein>
<feature type="non-terminal residue" evidence="7">
    <location>
        <position position="71"/>
    </location>
</feature>
<dbReference type="OrthoDB" id="37916at2759"/>
<keyword evidence="1" id="KW-0343">GTPase activation</keyword>
<dbReference type="InterPro" id="IPR001164">
    <property type="entry name" value="ArfGAP_dom"/>
</dbReference>
<keyword evidence="3 5" id="KW-0863">Zinc-finger</keyword>
<dbReference type="Gene3D" id="1.10.220.150">
    <property type="entry name" value="Arf GTPase activating protein"/>
    <property type="match status" value="1"/>
</dbReference>
<dbReference type="PANTHER" id="PTHR45686">
    <property type="entry name" value="ADP-RIBOSYLATION FACTOR GTPASE ACTIVATING PROTEIN 3, ISOFORM H-RELATED"/>
    <property type="match status" value="1"/>
</dbReference>
<dbReference type="SMART" id="SM00105">
    <property type="entry name" value="ArfGap"/>
    <property type="match status" value="1"/>
</dbReference>
<dbReference type="GO" id="GO:0000139">
    <property type="term" value="C:Golgi membrane"/>
    <property type="evidence" value="ECO:0007669"/>
    <property type="project" value="GOC"/>
</dbReference>
<sequence length="71" mass="7969">PGNLRCIDCGNCHPDWASVSYGILLCVRCSGRHRSYGVATSRVRSISMDNWSYSQVLSMLEGGNEQLHNFY</sequence>
<dbReference type="EMBL" id="KV784355">
    <property type="protein sequence ID" value="OEU19566.1"/>
    <property type="molecule type" value="Genomic_DNA"/>
</dbReference>
<dbReference type="KEGG" id="fcy:FRACYDRAFT_165430"/>
<keyword evidence="4" id="KW-0862">Zinc</keyword>
<dbReference type="GO" id="GO:0048205">
    <property type="term" value="P:COPI coating of Golgi vesicle"/>
    <property type="evidence" value="ECO:0007669"/>
    <property type="project" value="TreeGrafter"/>
</dbReference>
<organism evidence="7 8">
    <name type="scientific">Fragilariopsis cylindrus CCMP1102</name>
    <dbReference type="NCBI Taxonomy" id="635003"/>
    <lineage>
        <taxon>Eukaryota</taxon>
        <taxon>Sar</taxon>
        <taxon>Stramenopiles</taxon>
        <taxon>Ochrophyta</taxon>
        <taxon>Bacillariophyta</taxon>
        <taxon>Bacillariophyceae</taxon>
        <taxon>Bacillariophycidae</taxon>
        <taxon>Bacillariales</taxon>
        <taxon>Bacillariaceae</taxon>
        <taxon>Fragilariopsis</taxon>
    </lineage>
</organism>
<evidence type="ECO:0000256" key="4">
    <source>
        <dbReference type="ARBA" id="ARBA00022833"/>
    </source>
</evidence>
<name>A0A1E7FN45_9STRA</name>
<dbReference type="InParanoid" id="A0A1E7FN45"/>
<feature type="domain" description="Arf-GAP" evidence="6">
    <location>
        <begin position="1"/>
        <end position="71"/>
    </location>
</feature>
<dbReference type="InterPro" id="IPR038508">
    <property type="entry name" value="ArfGAP_dom_sf"/>
</dbReference>
<keyword evidence="2" id="KW-0479">Metal-binding</keyword>
<evidence type="ECO:0000313" key="7">
    <source>
        <dbReference type="EMBL" id="OEU19566.1"/>
    </source>
</evidence>
<dbReference type="PRINTS" id="PR00405">
    <property type="entry name" value="REVINTRACTNG"/>
</dbReference>
<evidence type="ECO:0000313" key="8">
    <source>
        <dbReference type="Proteomes" id="UP000095751"/>
    </source>
</evidence>
<feature type="non-terminal residue" evidence="7">
    <location>
        <position position="1"/>
    </location>
</feature>
<evidence type="ECO:0000256" key="5">
    <source>
        <dbReference type="PROSITE-ProRule" id="PRU00288"/>
    </source>
</evidence>
<dbReference type="PANTHER" id="PTHR45686:SF4">
    <property type="entry name" value="ADP-RIBOSYLATION FACTOR GTPASE ACTIVATING PROTEIN 3, ISOFORM H"/>
    <property type="match status" value="1"/>
</dbReference>
<dbReference type="AlphaFoldDB" id="A0A1E7FN45"/>
<dbReference type="GO" id="GO:0008270">
    <property type="term" value="F:zinc ion binding"/>
    <property type="evidence" value="ECO:0007669"/>
    <property type="project" value="UniProtKB-KW"/>
</dbReference>
<dbReference type="PROSITE" id="PS50115">
    <property type="entry name" value="ARFGAP"/>
    <property type="match status" value="1"/>
</dbReference>
<dbReference type="Proteomes" id="UP000095751">
    <property type="component" value="Unassembled WGS sequence"/>
</dbReference>